<dbReference type="PRINTS" id="PR00625">
    <property type="entry name" value="JDOMAIN"/>
</dbReference>
<accession>A0A0W0R2V1</accession>
<evidence type="ECO:0000313" key="11">
    <source>
        <dbReference type="EMBL" id="VEH84785.1"/>
    </source>
</evidence>
<dbReference type="NCBIfam" id="NF006948">
    <property type="entry name" value="PRK09430.1"/>
    <property type="match status" value="1"/>
</dbReference>
<protein>
    <recommendedName>
        <fullName evidence="7">Co-chaperone protein DjlA</fullName>
    </recommendedName>
</protein>
<evidence type="ECO:0000256" key="2">
    <source>
        <dbReference type="ARBA" id="ARBA00022519"/>
    </source>
</evidence>
<keyword evidence="5 7" id="KW-0472">Membrane</keyword>
<keyword evidence="12" id="KW-1185">Reference proteome</keyword>
<keyword evidence="1 7" id="KW-1003">Cell membrane</keyword>
<feature type="domain" description="J" evidence="9">
    <location>
        <begin position="218"/>
        <end position="282"/>
    </location>
</feature>
<dbReference type="InterPro" id="IPR023749">
    <property type="entry name" value="DjlA"/>
</dbReference>
<evidence type="ECO:0000313" key="12">
    <source>
        <dbReference type="Proteomes" id="UP000054859"/>
    </source>
</evidence>
<name>A0A0W0R2V1_9GAMM</name>
<evidence type="ECO:0000256" key="5">
    <source>
        <dbReference type="ARBA" id="ARBA00023136"/>
    </source>
</evidence>
<dbReference type="SUPFAM" id="SSF158682">
    <property type="entry name" value="TerB-like"/>
    <property type="match status" value="1"/>
</dbReference>
<dbReference type="Proteomes" id="UP000054859">
    <property type="component" value="Unassembled WGS sequence"/>
</dbReference>
<feature type="transmembrane region" description="Helical" evidence="8">
    <location>
        <begin position="20"/>
        <end position="41"/>
    </location>
</feature>
<keyword evidence="11" id="KW-0614">Plasmid</keyword>
<dbReference type="CDD" id="cd06257">
    <property type="entry name" value="DnaJ"/>
    <property type="match status" value="1"/>
</dbReference>
<dbReference type="RefSeq" id="WP_058461160.1">
    <property type="nucleotide sequence ID" value="NZ_CAAAHS010000003.1"/>
</dbReference>
<keyword evidence="2 7" id="KW-0997">Cell inner membrane</keyword>
<dbReference type="InterPro" id="IPR001623">
    <property type="entry name" value="DnaJ_domain"/>
</dbReference>
<dbReference type="SUPFAM" id="SSF46565">
    <property type="entry name" value="Chaperone J-domain"/>
    <property type="match status" value="1"/>
</dbReference>
<keyword evidence="3 7" id="KW-0812">Transmembrane</keyword>
<evidence type="ECO:0000256" key="6">
    <source>
        <dbReference type="ARBA" id="ARBA00023186"/>
    </source>
</evidence>
<dbReference type="InterPro" id="IPR050817">
    <property type="entry name" value="DjlA_DnaK_co-chaperone"/>
</dbReference>
<dbReference type="KEGG" id="ladl:NCTC12735_00404"/>
<gene>
    <name evidence="7 11" type="primary">djlA</name>
    <name evidence="10" type="ORF">Lade_0051</name>
    <name evidence="11" type="ORF">NCTC12735_00404</name>
</gene>
<keyword evidence="4 7" id="KW-1133">Transmembrane helix</keyword>
<comment type="subunit">
    <text evidence="7">Homodimer.</text>
</comment>
<dbReference type="PATRIC" id="fig|45056.6.peg.54"/>
<dbReference type="CDD" id="cd07316">
    <property type="entry name" value="terB_like_DjlA"/>
    <property type="match status" value="1"/>
</dbReference>
<evidence type="ECO:0000256" key="3">
    <source>
        <dbReference type="ARBA" id="ARBA00022692"/>
    </source>
</evidence>
<dbReference type="InterPro" id="IPR036869">
    <property type="entry name" value="J_dom_sf"/>
</dbReference>
<dbReference type="GO" id="GO:0005886">
    <property type="term" value="C:plasma membrane"/>
    <property type="evidence" value="ECO:0007669"/>
    <property type="project" value="UniProtKB-SubCell"/>
</dbReference>
<dbReference type="Gene3D" id="1.10.3680.10">
    <property type="entry name" value="TerB-like"/>
    <property type="match status" value="1"/>
</dbReference>
<sequence>MNLREFFTAHTWWGKIFGAFLGYLMAGPVGALFGLLIGNFFDHGLAEHFSRPHWLYHAEKRGVVQKIFFEATFSIIGHIAKADGRVSEKEIQMAATLMDEMGLNGKQREEAKRYFREGKKTTFNVTHILQLLKEVTQDNPDLLRLFLDIQYRSACVDGLSQPKLTAMNIVLRHLGFAPLHQQNRFYEDFFNQYQQYSRQHTSNNQYSRTYQSTSHLDQAYAILEINPNASKQEVKKAYRKLISRNHPDRLIAKGLPEAMIKMANDKTQKITKAYEAICKSKGW</sequence>
<reference evidence="10 12" key="1">
    <citation type="submission" date="2015-11" db="EMBL/GenBank/DDBJ databases">
        <title>Identification of large and diverse effector repertoires of 38 Legionella species.</title>
        <authorList>
            <person name="Burstein D."/>
            <person name="Amaro F."/>
            <person name="Zusman T."/>
            <person name="Lifshitz Z."/>
            <person name="Cohen O."/>
            <person name="Gilbert J.A."/>
            <person name="Pupko T."/>
            <person name="Shuman H.A."/>
            <person name="Segal G."/>
        </authorList>
    </citation>
    <scope>NUCLEOTIDE SEQUENCE [LARGE SCALE GENOMIC DNA]</scope>
    <source>
        <strain evidence="10 12">1762-AUS-E</strain>
    </source>
</reference>
<dbReference type="PANTHER" id="PTHR24074">
    <property type="entry name" value="CO-CHAPERONE PROTEIN DJLA"/>
    <property type="match status" value="1"/>
</dbReference>
<dbReference type="SMART" id="SM00271">
    <property type="entry name" value="DnaJ"/>
    <property type="match status" value="1"/>
</dbReference>
<comment type="function">
    <text evidence="7">Regulatory DnaK co-chaperone. Direct interaction between DnaK and DjlA is needed for the induction of the wcaABCDE operon, involved in the synthesis of a colanic acid polysaccharide capsule, possibly through activation of the RcsB/RcsC phosphotransfer signaling pathway. The colanic acid capsule may help the bacterium survive conditions outside the host.</text>
</comment>
<dbReference type="GO" id="GO:0051087">
    <property type="term" value="F:protein-folding chaperone binding"/>
    <property type="evidence" value="ECO:0007669"/>
    <property type="project" value="InterPro"/>
</dbReference>
<comment type="subcellular location">
    <subcellularLocation>
        <location evidence="7">Cell inner membrane</location>
        <topology evidence="7">Single-pass type III membrane protein</topology>
    </subcellularLocation>
</comment>
<evidence type="ECO:0000256" key="1">
    <source>
        <dbReference type="ARBA" id="ARBA00022475"/>
    </source>
</evidence>
<dbReference type="PROSITE" id="PS50076">
    <property type="entry name" value="DNAJ_2"/>
    <property type="match status" value="1"/>
</dbReference>
<feature type="topological domain" description="Periplasmic" evidence="7">
    <location>
        <begin position="1"/>
        <end position="15"/>
    </location>
</feature>
<evidence type="ECO:0000256" key="8">
    <source>
        <dbReference type="SAM" id="Phobius"/>
    </source>
</evidence>
<evidence type="ECO:0000256" key="4">
    <source>
        <dbReference type="ARBA" id="ARBA00022989"/>
    </source>
</evidence>
<dbReference type="Proteomes" id="UP000281170">
    <property type="component" value="Plasmid 9"/>
</dbReference>
<keyword evidence="10" id="KW-0346">Stress response</keyword>
<proteinExistence type="inferred from homology"/>
<comment type="domain">
    <text evidence="7">The transmembrane domain is a dimerization domain.</text>
</comment>
<evidence type="ECO:0000256" key="7">
    <source>
        <dbReference type="HAMAP-Rule" id="MF_01153"/>
    </source>
</evidence>
<evidence type="ECO:0000313" key="13">
    <source>
        <dbReference type="Proteomes" id="UP000281170"/>
    </source>
</evidence>
<keyword evidence="6 7" id="KW-0143">Chaperone</keyword>
<organism evidence="10 12">
    <name type="scientific">Legionella adelaidensis</name>
    <dbReference type="NCBI Taxonomy" id="45056"/>
    <lineage>
        <taxon>Bacteria</taxon>
        <taxon>Pseudomonadati</taxon>
        <taxon>Pseudomonadota</taxon>
        <taxon>Gammaproteobacteria</taxon>
        <taxon>Legionellales</taxon>
        <taxon>Legionellaceae</taxon>
        <taxon>Legionella</taxon>
    </lineage>
</organism>
<dbReference type="Pfam" id="PF00226">
    <property type="entry name" value="DnaJ"/>
    <property type="match status" value="1"/>
</dbReference>
<reference evidence="11 13" key="2">
    <citation type="submission" date="2018-12" db="EMBL/GenBank/DDBJ databases">
        <authorList>
            <consortium name="Pathogen Informatics"/>
        </authorList>
    </citation>
    <scope>NUCLEOTIDE SEQUENCE [LARGE SCALE GENOMIC DNA]</scope>
    <source>
        <strain evidence="11 13">NCTC12735</strain>
        <plasmid evidence="13">9</plasmid>
    </source>
</reference>
<geneLocation type="plasmid" evidence="11 13">
    <name>9</name>
</geneLocation>
<dbReference type="Pfam" id="PF05099">
    <property type="entry name" value="TerB"/>
    <property type="match status" value="1"/>
</dbReference>
<dbReference type="HAMAP" id="MF_01153">
    <property type="entry name" value="DjlA"/>
    <property type="match status" value="1"/>
</dbReference>
<dbReference type="Gene3D" id="1.10.287.110">
    <property type="entry name" value="DnaJ domain"/>
    <property type="match status" value="1"/>
</dbReference>
<feature type="topological domain" description="Cytoplasmic" evidence="7">
    <location>
        <begin position="40"/>
        <end position="283"/>
    </location>
</feature>
<dbReference type="OrthoDB" id="9782583at2"/>
<dbReference type="EMBL" id="LNKA01000001">
    <property type="protein sequence ID" value="KTC65393.1"/>
    <property type="molecule type" value="Genomic_DNA"/>
</dbReference>
<dbReference type="STRING" id="45056.Lade_0051"/>
<evidence type="ECO:0000313" key="10">
    <source>
        <dbReference type="EMBL" id="KTC65393.1"/>
    </source>
</evidence>
<evidence type="ECO:0000259" key="9">
    <source>
        <dbReference type="PROSITE" id="PS50076"/>
    </source>
</evidence>
<dbReference type="InterPro" id="IPR029024">
    <property type="entry name" value="TerB-like"/>
</dbReference>
<dbReference type="AlphaFoldDB" id="A0A0W0R2V1"/>
<dbReference type="EMBL" id="LR134418">
    <property type="protein sequence ID" value="VEH84785.1"/>
    <property type="molecule type" value="Genomic_DNA"/>
</dbReference>
<dbReference type="InterPro" id="IPR007791">
    <property type="entry name" value="DjlA_N"/>
</dbReference>